<evidence type="ECO:0000313" key="1">
    <source>
        <dbReference type="EMBL" id="QJA84951.1"/>
    </source>
</evidence>
<dbReference type="EMBL" id="MT142543">
    <property type="protein sequence ID" value="QJA84951.1"/>
    <property type="molecule type" value="Genomic_DNA"/>
</dbReference>
<accession>A0A6M3KTQ7</accession>
<sequence>MTEADYIVLNEKIDSIQHNLDLHLKDTDKEIGDIQNLRMEVAANTEAIKELRKTLDRNADKVTNRFAQAIEPILEETQQLREKIDKKKFKILREPWNWRRLFRR</sequence>
<proteinExistence type="predicted"/>
<name>A0A6M3KTQ7_9ZZZZ</name>
<reference evidence="1" key="1">
    <citation type="submission" date="2020-03" db="EMBL/GenBank/DDBJ databases">
        <title>The deep terrestrial virosphere.</title>
        <authorList>
            <person name="Holmfeldt K."/>
            <person name="Nilsson E."/>
            <person name="Simone D."/>
            <person name="Lopez-Fernandez M."/>
            <person name="Wu X."/>
            <person name="de Brujin I."/>
            <person name="Lundin D."/>
            <person name="Andersson A."/>
            <person name="Bertilsson S."/>
            <person name="Dopson M."/>
        </authorList>
    </citation>
    <scope>NUCLEOTIDE SEQUENCE</scope>
    <source>
        <strain evidence="1">MM415B02313</strain>
    </source>
</reference>
<dbReference type="AlphaFoldDB" id="A0A6M3KTQ7"/>
<gene>
    <name evidence="1" type="ORF">MM415B02313_0010</name>
</gene>
<protein>
    <submittedName>
        <fullName evidence="1">Uncharacterized protein</fullName>
    </submittedName>
</protein>
<organism evidence="1">
    <name type="scientific">viral metagenome</name>
    <dbReference type="NCBI Taxonomy" id="1070528"/>
    <lineage>
        <taxon>unclassified sequences</taxon>
        <taxon>metagenomes</taxon>
        <taxon>organismal metagenomes</taxon>
    </lineage>
</organism>